<feature type="signal peptide" evidence="2">
    <location>
        <begin position="1"/>
        <end position="19"/>
    </location>
</feature>
<feature type="coiled-coil region" evidence="1">
    <location>
        <begin position="84"/>
        <end position="111"/>
    </location>
</feature>
<comment type="caution">
    <text evidence="3">The sequence shown here is derived from an EMBL/GenBank/DDBJ whole genome shotgun (WGS) entry which is preliminary data.</text>
</comment>
<dbReference type="OrthoDB" id="5091578at2759"/>
<keyword evidence="2" id="KW-0732">Signal</keyword>
<feature type="chain" id="PRO_5035447103" description="Secreted protein" evidence="2">
    <location>
        <begin position="20"/>
        <end position="205"/>
    </location>
</feature>
<keyword evidence="1" id="KW-0175">Coiled coil</keyword>
<dbReference type="AlphaFoldDB" id="A0A8K0J2U3"/>
<evidence type="ECO:0008006" key="5">
    <source>
        <dbReference type="Google" id="ProtNLM"/>
    </source>
</evidence>
<proteinExistence type="predicted"/>
<gene>
    <name evidence="3" type="ORF">E4U42_006063</name>
</gene>
<sequence length="205" mass="22849">MLFAPVFVALTAWQSFAAAAAIEKAENDTESTCAYPSQLVALSQTLDHLQQKVPEGERIVLPHIPLDNLARPFECVHDTLHEVYVEAVDRLSKQQNTMEALEAQINAFEAQMNPDTHQTRDLVVLEKRIRDCQDMKSHAFGSIKQYSCNSARNPDQCRVCASAISINLALVCVACISKLNRESKYCCAAAVSTFFTGYTQVCLYR</sequence>
<evidence type="ECO:0000313" key="4">
    <source>
        <dbReference type="Proteomes" id="UP000811619"/>
    </source>
</evidence>
<protein>
    <recommendedName>
        <fullName evidence="5">Secreted protein</fullName>
    </recommendedName>
</protein>
<evidence type="ECO:0000256" key="2">
    <source>
        <dbReference type="SAM" id="SignalP"/>
    </source>
</evidence>
<dbReference type="Proteomes" id="UP000811619">
    <property type="component" value="Unassembled WGS sequence"/>
</dbReference>
<keyword evidence="4" id="KW-1185">Reference proteome</keyword>
<evidence type="ECO:0000313" key="3">
    <source>
        <dbReference type="EMBL" id="KAG5920804.1"/>
    </source>
</evidence>
<reference evidence="3" key="1">
    <citation type="journal article" date="2020" name="bioRxiv">
        <title>Whole genome comparisons of ergot fungi reveals the divergence and evolution of species within the genus Claviceps are the result of varying mechanisms driving genome evolution and host range expansion.</title>
        <authorList>
            <person name="Wyka S.A."/>
            <person name="Mondo S.J."/>
            <person name="Liu M."/>
            <person name="Dettman J."/>
            <person name="Nalam V."/>
            <person name="Broders K.D."/>
        </authorList>
    </citation>
    <scope>NUCLEOTIDE SEQUENCE</scope>
    <source>
        <strain evidence="3">CCC 489</strain>
    </source>
</reference>
<accession>A0A8K0J2U3</accession>
<evidence type="ECO:0000256" key="1">
    <source>
        <dbReference type="SAM" id="Coils"/>
    </source>
</evidence>
<organism evidence="3 4">
    <name type="scientific">Claviceps africana</name>
    <dbReference type="NCBI Taxonomy" id="83212"/>
    <lineage>
        <taxon>Eukaryota</taxon>
        <taxon>Fungi</taxon>
        <taxon>Dikarya</taxon>
        <taxon>Ascomycota</taxon>
        <taxon>Pezizomycotina</taxon>
        <taxon>Sordariomycetes</taxon>
        <taxon>Hypocreomycetidae</taxon>
        <taxon>Hypocreales</taxon>
        <taxon>Clavicipitaceae</taxon>
        <taxon>Claviceps</taxon>
    </lineage>
</organism>
<dbReference type="EMBL" id="SRPY01000593">
    <property type="protein sequence ID" value="KAG5920804.1"/>
    <property type="molecule type" value="Genomic_DNA"/>
</dbReference>
<name>A0A8K0J2U3_9HYPO</name>